<dbReference type="EMBL" id="BMNJ01000001">
    <property type="protein sequence ID" value="GGO95535.1"/>
    <property type="molecule type" value="Genomic_DNA"/>
</dbReference>
<protein>
    <recommendedName>
        <fullName evidence="2">Plasmid pRiA4b Orf3-like domain-containing protein</fullName>
    </recommendedName>
</protein>
<reference evidence="3" key="2">
    <citation type="submission" date="2020-09" db="EMBL/GenBank/DDBJ databases">
        <authorList>
            <person name="Sun Q."/>
            <person name="Zhou Y."/>
        </authorList>
    </citation>
    <scope>NUCLEOTIDE SEQUENCE</scope>
    <source>
        <strain evidence="3">CGMCC 4.7372</strain>
    </source>
</reference>
<reference evidence="3" key="1">
    <citation type="journal article" date="2014" name="Int. J. Syst. Evol. Microbiol.">
        <title>Complete genome sequence of Corynebacterium casei LMG S-19264T (=DSM 44701T), isolated from a smear-ripened cheese.</title>
        <authorList>
            <consortium name="US DOE Joint Genome Institute (JGI-PGF)"/>
            <person name="Walter F."/>
            <person name="Albersmeier A."/>
            <person name="Kalinowski J."/>
            <person name="Ruckert C."/>
        </authorList>
    </citation>
    <scope>NUCLEOTIDE SEQUENCE</scope>
    <source>
        <strain evidence="3">CGMCC 4.7372</strain>
    </source>
</reference>
<proteinExistence type="predicted"/>
<dbReference type="Proteomes" id="UP000614239">
    <property type="component" value="Unassembled WGS sequence"/>
</dbReference>
<feature type="compositionally biased region" description="Basic and acidic residues" evidence="1">
    <location>
        <begin position="168"/>
        <end position="187"/>
    </location>
</feature>
<dbReference type="InterPro" id="IPR012912">
    <property type="entry name" value="Plasmid_pRiA4b_Orf3-like"/>
</dbReference>
<sequence length="506" mass="54680">MGPMRAPRGYGSIGTMARRWQVITVELLGGRGIDLDPPPGRDLIAPPSTTFAELARAIDLAFARWDRAHHHEFALADGTRIIDDAPQRDLATRAATGGPILDRVLPGTTAVKPLLGRGDTMRYVFDLSDRWVYRCTVTDKIGVDQLIGPRITGPQPIRGWGDLPDQYGRIRPDAERHRGAGGRRVDDEGNGAGGARPAPEAFEPGSSRRARRAAERAEARDRRDQPDREEPRAPRGPRGERGRPRHLEFLEEFGASVAEPVDVGAVRRAWARRDIPSLVSALTGADCRHVLQQVGACLAGTWRASNGPGHALCEPMTAAMLSTITQLELRGWPGDDVLAELIMARLRGERPAGSPLPLRLGALVTSIAAGGQRDGVWLDVDTGVVWPASILATRAGRDWTGPIAPPVEGDDALGIAPGHHWLHLDESDPGAAWSDRRAFIAHVGGGRTEEEIVSARALGRGAERGPEAFYAAVADRGLDSLWLAFRDDRRWGRARAALAAEGLRPA</sequence>
<evidence type="ECO:0000259" key="2">
    <source>
        <dbReference type="Pfam" id="PF07929"/>
    </source>
</evidence>
<organism evidence="3 4">
    <name type="scientific">Actinomyces gaoshouyii</name>
    <dbReference type="NCBI Taxonomy" id="1960083"/>
    <lineage>
        <taxon>Bacteria</taxon>
        <taxon>Bacillati</taxon>
        <taxon>Actinomycetota</taxon>
        <taxon>Actinomycetes</taxon>
        <taxon>Actinomycetales</taxon>
        <taxon>Actinomycetaceae</taxon>
        <taxon>Actinomyces</taxon>
    </lineage>
</organism>
<accession>A0A8H9LKR9</accession>
<dbReference type="SUPFAM" id="SSF159941">
    <property type="entry name" value="MM3350-like"/>
    <property type="match status" value="1"/>
</dbReference>
<gene>
    <name evidence="3" type="ORF">GCM10011612_03610</name>
</gene>
<evidence type="ECO:0000256" key="1">
    <source>
        <dbReference type="SAM" id="MobiDB-lite"/>
    </source>
</evidence>
<evidence type="ECO:0000313" key="4">
    <source>
        <dbReference type="Proteomes" id="UP000614239"/>
    </source>
</evidence>
<name>A0A8H9LKR9_9ACTO</name>
<evidence type="ECO:0000313" key="3">
    <source>
        <dbReference type="EMBL" id="GGO95535.1"/>
    </source>
</evidence>
<feature type="domain" description="Plasmid pRiA4b Orf3-like" evidence="2">
    <location>
        <begin position="37"/>
        <end position="141"/>
    </location>
</feature>
<feature type="region of interest" description="Disordered" evidence="1">
    <location>
        <begin position="151"/>
        <end position="245"/>
    </location>
</feature>
<comment type="caution">
    <text evidence="3">The sequence shown here is derived from an EMBL/GenBank/DDBJ whole genome shotgun (WGS) entry which is preliminary data.</text>
</comment>
<feature type="compositionally biased region" description="Basic and acidic residues" evidence="1">
    <location>
        <begin position="212"/>
        <end position="245"/>
    </location>
</feature>
<dbReference type="InterPro" id="IPR024047">
    <property type="entry name" value="MM3350-like_sf"/>
</dbReference>
<dbReference type="Gene3D" id="3.10.290.30">
    <property type="entry name" value="MM3350-like"/>
    <property type="match status" value="1"/>
</dbReference>
<dbReference type="Pfam" id="PF07929">
    <property type="entry name" value="PRiA4_ORF3"/>
    <property type="match status" value="1"/>
</dbReference>
<dbReference type="AlphaFoldDB" id="A0A8H9LKR9"/>
<keyword evidence="4" id="KW-1185">Reference proteome</keyword>